<name>A0A2T0MJV5_9FLAO</name>
<evidence type="ECO:0000313" key="2">
    <source>
        <dbReference type="EMBL" id="PRX57864.1"/>
    </source>
</evidence>
<dbReference type="OrthoDB" id="1247025at2"/>
<organism evidence="2 3">
    <name type="scientific">Flagellimonas meridianipacifica</name>
    <dbReference type="NCBI Taxonomy" id="1080225"/>
    <lineage>
        <taxon>Bacteria</taxon>
        <taxon>Pseudomonadati</taxon>
        <taxon>Bacteroidota</taxon>
        <taxon>Flavobacteriia</taxon>
        <taxon>Flavobacteriales</taxon>
        <taxon>Flavobacteriaceae</taxon>
        <taxon>Flagellimonas</taxon>
    </lineage>
</organism>
<keyword evidence="1" id="KW-0812">Transmembrane</keyword>
<gene>
    <name evidence="2" type="ORF">CLV81_1877</name>
</gene>
<dbReference type="Proteomes" id="UP000237640">
    <property type="component" value="Unassembled WGS sequence"/>
</dbReference>
<feature type="transmembrane region" description="Helical" evidence="1">
    <location>
        <begin position="43"/>
        <end position="63"/>
    </location>
</feature>
<evidence type="ECO:0000256" key="1">
    <source>
        <dbReference type="SAM" id="Phobius"/>
    </source>
</evidence>
<reference evidence="2 3" key="1">
    <citation type="submission" date="2018-03" db="EMBL/GenBank/DDBJ databases">
        <title>Genomic Encyclopedia of Archaeal and Bacterial Type Strains, Phase II (KMG-II): from individual species to whole genera.</title>
        <authorList>
            <person name="Goeker M."/>
        </authorList>
    </citation>
    <scope>NUCLEOTIDE SEQUENCE [LARGE SCALE GENOMIC DNA]</scope>
    <source>
        <strain evidence="2 3">DSM 25027</strain>
    </source>
</reference>
<keyword evidence="1" id="KW-0472">Membrane</keyword>
<dbReference type="RefSeq" id="WP_106144727.1">
    <property type="nucleotide sequence ID" value="NZ_PVYX01000001.1"/>
</dbReference>
<evidence type="ECO:0000313" key="3">
    <source>
        <dbReference type="Proteomes" id="UP000237640"/>
    </source>
</evidence>
<accession>A0A2T0MJV5</accession>
<comment type="caution">
    <text evidence="2">The sequence shown here is derived from an EMBL/GenBank/DDBJ whole genome shotgun (WGS) entry which is preliminary data.</text>
</comment>
<dbReference type="EMBL" id="PVYX01000001">
    <property type="protein sequence ID" value="PRX57864.1"/>
    <property type="molecule type" value="Genomic_DNA"/>
</dbReference>
<keyword evidence="1" id="KW-1133">Transmembrane helix</keyword>
<keyword evidence="3" id="KW-1185">Reference proteome</keyword>
<dbReference type="AlphaFoldDB" id="A0A2T0MJV5"/>
<protein>
    <submittedName>
        <fullName evidence="2">Uncharacterized protein</fullName>
    </submittedName>
</protein>
<sequence length="243" mass="27739">MEKFEKHIKEKLEARKIDPSAKAWEKISQELSTIQKPKRKRKYVYAIAAGFIGLLLVFGILLFNDESNENAIPIVEEDNVPKKQLKKEKSPEFKVQQMEVAESPEETPTESKYKEISKETLTDPVVVEIQENKQFNKVPLKDSSVTISEDIINKKVNEVMNQVIMLEDMANAEITDAEVDSLLRAAQRDILTDKLLNPEGKVDAMALLTEVEDELDESFRDQIFEALKQGYLKVKTAVADRNN</sequence>
<proteinExistence type="predicted"/>